<evidence type="ECO:0000313" key="7">
    <source>
        <dbReference type="EMBL" id="MBY23216.1"/>
    </source>
</evidence>
<evidence type="ECO:0000256" key="1">
    <source>
        <dbReference type="ARBA" id="ARBA00022723"/>
    </source>
</evidence>
<dbReference type="Pfam" id="PF25298">
    <property type="entry name" value="Baculo_FP_2nd"/>
    <property type="match status" value="1"/>
</dbReference>
<dbReference type="AlphaFoldDB" id="A0A2S2P2T8"/>
<dbReference type="InterPro" id="IPR004941">
    <property type="entry name" value="FP_N"/>
</dbReference>
<protein>
    <recommendedName>
        <fullName evidence="8">Zinc finger PHD-type domain-containing protein</fullName>
    </recommendedName>
</protein>
<gene>
    <name evidence="7" type="ORF">g.104659</name>
</gene>
<dbReference type="SUPFAM" id="SSF57903">
    <property type="entry name" value="FYVE/PHD zinc finger"/>
    <property type="match status" value="1"/>
</dbReference>
<keyword evidence="2" id="KW-0863">Zinc-finger</keyword>
<evidence type="ECO:0000256" key="3">
    <source>
        <dbReference type="ARBA" id="ARBA00022833"/>
    </source>
</evidence>
<dbReference type="InterPro" id="IPR013083">
    <property type="entry name" value="Znf_RING/FYVE/PHD"/>
</dbReference>
<dbReference type="InterPro" id="IPR057251">
    <property type="entry name" value="FP_C"/>
</dbReference>
<name>A0A2S2P2T8_SCHGA</name>
<feature type="coiled-coil region" evidence="4">
    <location>
        <begin position="88"/>
        <end position="164"/>
    </location>
</feature>
<reference evidence="7" key="1">
    <citation type="submission" date="2018-04" db="EMBL/GenBank/DDBJ databases">
        <title>Transcriptome of Schizaphis graminum biotype I.</title>
        <authorList>
            <person name="Scully E.D."/>
            <person name="Geib S.M."/>
            <person name="Palmer N.A."/>
            <person name="Koch K."/>
            <person name="Bradshaw J."/>
            <person name="Heng-Moss T."/>
            <person name="Sarath G."/>
        </authorList>
    </citation>
    <scope>NUCLEOTIDE SEQUENCE</scope>
</reference>
<dbReference type="Pfam" id="PF03258">
    <property type="entry name" value="Baculo_FP"/>
    <property type="match status" value="1"/>
</dbReference>
<dbReference type="EMBL" id="GGMR01010597">
    <property type="protein sequence ID" value="MBY23216.1"/>
    <property type="molecule type" value="Transcribed_RNA"/>
</dbReference>
<organism evidence="7">
    <name type="scientific">Schizaphis graminum</name>
    <name type="common">Green bug aphid</name>
    <dbReference type="NCBI Taxonomy" id="13262"/>
    <lineage>
        <taxon>Eukaryota</taxon>
        <taxon>Metazoa</taxon>
        <taxon>Ecdysozoa</taxon>
        <taxon>Arthropoda</taxon>
        <taxon>Hexapoda</taxon>
        <taxon>Insecta</taxon>
        <taxon>Pterygota</taxon>
        <taxon>Neoptera</taxon>
        <taxon>Paraneoptera</taxon>
        <taxon>Hemiptera</taxon>
        <taxon>Sternorrhyncha</taxon>
        <taxon>Aphidomorpha</taxon>
        <taxon>Aphidoidea</taxon>
        <taxon>Aphididae</taxon>
        <taxon>Aphidini</taxon>
        <taxon>Schizaphis</taxon>
    </lineage>
</organism>
<feature type="domain" description="FP protein N-terminal" evidence="5">
    <location>
        <begin position="168"/>
        <end position="262"/>
    </location>
</feature>
<evidence type="ECO:0000256" key="4">
    <source>
        <dbReference type="SAM" id="Coils"/>
    </source>
</evidence>
<dbReference type="SUPFAM" id="SSF57997">
    <property type="entry name" value="Tropomyosin"/>
    <property type="match status" value="1"/>
</dbReference>
<accession>A0A2S2P2T8</accession>
<feature type="domain" description="FP protein C-terminal" evidence="6">
    <location>
        <begin position="267"/>
        <end position="318"/>
    </location>
</feature>
<sequence length="330" mass="37949">MPTMPCGKCYNNISPSKSVVCTNCYSTFHPNCTKLKTFTTYRAVKESWICDPCNEKFKQSASRKNLENEFQKDDCNDVYNLVSVKADLKLVINQIESLSDKMKNFEKSITFFSDSMDEFGSKLESALNKITEMENKVQVYELRCNKLETELNILKVTINNTEQLTLANNIEISGIPKTPNENISEIVNTVARVLDCQINSNDVIDSYRGKSRQNNDGKIVVQFNTKAVKDSLINSMKTRYKNKNPLMAKDIHSNFSNSKVFINDQLTHNNKKLLWLAKETAKYYSHKYTWANLTGIFVRKIEGGQIFKIQNLEALQKMDVEKKITALWDY</sequence>
<keyword evidence="4" id="KW-0175">Coiled coil</keyword>
<dbReference type="InterPro" id="IPR011011">
    <property type="entry name" value="Znf_FYVE_PHD"/>
</dbReference>
<proteinExistence type="predicted"/>
<keyword evidence="3" id="KW-0862">Zinc</keyword>
<evidence type="ECO:0000256" key="2">
    <source>
        <dbReference type="ARBA" id="ARBA00022771"/>
    </source>
</evidence>
<evidence type="ECO:0008006" key="8">
    <source>
        <dbReference type="Google" id="ProtNLM"/>
    </source>
</evidence>
<dbReference type="GO" id="GO:0008270">
    <property type="term" value="F:zinc ion binding"/>
    <property type="evidence" value="ECO:0007669"/>
    <property type="project" value="UniProtKB-KW"/>
</dbReference>
<keyword evidence="1" id="KW-0479">Metal-binding</keyword>
<evidence type="ECO:0000259" key="6">
    <source>
        <dbReference type="Pfam" id="PF25298"/>
    </source>
</evidence>
<dbReference type="PROSITE" id="PS01359">
    <property type="entry name" value="ZF_PHD_1"/>
    <property type="match status" value="1"/>
</dbReference>
<dbReference type="Gene3D" id="3.30.40.10">
    <property type="entry name" value="Zinc/RING finger domain, C3HC4 (zinc finger)"/>
    <property type="match status" value="1"/>
</dbReference>
<evidence type="ECO:0000259" key="5">
    <source>
        <dbReference type="Pfam" id="PF03258"/>
    </source>
</evidence>
<dbReference type="InterPro" id="IPR019786">
    <property type="entry name" value="Zinc_finger_PHD-type_CS"/>
</dbReference>